<sequence>MKNRPSEIAQGAGGQPGFGLTPRQEIIEIDVPPHGTPALQASLTSALAGRPLHRIVALTMATYGEFPLHYRLLVVIEYLQGQQ</sequence>
<proteinExistence type="predicted"/>
<reference evidence="2 3" key="1">
    <citation type="submission" date="2020-07" db="EMBL/GenBank/DDBJ databases">
        <title>Sequencing the genomes of 1000 actinobacteria strains.</title>
        <authorList>
            <person name="Klenk H.-P."/>
        </authorList>
    </citation>
    <scope>NUCLEOTIDE SEQUENCE [LARGE SCALE GENOMIC DNA]</scope>
    <source>
        <strain evidence="2 3">DSM 17380</strain>
    </source>
</reference>
<name>A0A852RFK5_9MICO</name>
<dbReference type="AlphaFoldDB" id="A0A852RFK5"/>
<keyword evidence="3" id="KW-1185">Reference proteome</keyword>
<dbReference type="Proteomes" id="UP000586095">
    <property type="component" value="Unassembled WGS sequence"/>
</dbReference>
<protein>
    <submittedName>
        <fullName evidence="2">Uncharacterized protein</fullName>
    </submittedName>
</protein>
<accession>A0A852RFK5</accession>
<gene>
    <name evidence="2" type="ORF">BJ960_002453</name>
</gene>
<organism evidence="2 3">
    <name type="scientific">Leucobacter aridicollis</name>
    <dbReference type="NCBI Taxonomy" id="283878"/>
    <lineage>
        <taxon>Bacteria</taxon>
        <taxon>Bacillati</taxon>
        <taxon>Actinomycetota</taxon>
        <taxon>Actinomycetes</taxon>
        <taxon>Micrococcales</taxon>
        <taxon>Microbacteriaceae</taxon>
        <taxon>Leucobacter</taxon>
    </lineage>
</organism>
<comment type="caution">
    <text evidence="2">The sequence shown here is derived from an EMBL/GenBank/DDBJ whole genome shotgun (WGS) entry which is preliminary data.</text>
</comment>
<evidence type="ECO:0000313" key="3">
    <source>
        <dbReference type="Proteomes" id="UP000586095"/>
    </source>
</evidence>
<evidence type="ECO:0000256" key="1">
    <source>
        <dbReference type="SAM" id="MobiDB-lite"/>
    </source>
</evidence>
<feature type="region of interest" description="Disordered" evidence="1">
    <location>
        <begin position="1"/>
        <end position="20"/>
    </location>
</feature>
<dbReference type="RefSeq" id="WP_185987497.1">
    <property type="nucleotide sequence ID" value="NZ_BAAALZ010000001.1"/>
</dbReference>
<dbReference type="EMBL" id="JACCBD010000001">
    <property type="protein sequence ID" value="NYD27650.1"/>
    <property type="molecule type" value="Genomic_DNA"/>
</dbReference>
<evidence type="ECO:0000313" key="2">
    <source>
        <dbReference type="EMBL" id="NYD27650.1"/>
    </source>
</evidence>